<dbReference type="RefSeq" id="WP_170094098.1">
    <property type="nucleotide sequence ID" value="NZ_WOYG01000001.1"/>
</dbReference>
<accession>A0A847UBG3</accession>
<dbReference type="Proteomes" id="UP000608662">
    <property type="component" value="Unassembled WGS sequence"/>
</dbReference>
<gene>
    <name evidence="1" type="ORF">GOC74_10715</name>
</gene>
<proteinExistence type="predicted"/>
<comment type="caution">
    <text evidence="1">The sequence shown here is derived from an EMBL/GenBank/DDBJ whole genome shotgun (WGS) entry which is preliminary data.</text>
</comment>
<dbReference type="AlphaFoldDB" id="A0A847UBG3"/>
<organism evidence="1 2">
    <name type="scientific">Halomicrobium mukohataei</name>
    <dbReference type="NCBI Taxonomy" id="57705"/>
    <lineage>
        <taxon>Archaea</taxon>
        <taxon>Methanobacteriati</taxon>
        <taxon>Methanobacteriota</taxon>
        <taxon>Stenosarchaea group</taxon>
        <taxon>Halobacteria</taxon>
        <taxon>Halobacteriales</taxon>
        <taxon>Haloarculaceae</taxon>
        <taxon>Halomicrobium</taxon>
    </lineage>
</organism>
<evidence type="ECO:0000313" key="1">
    <source>
        <dbReference type="EMBL" id="NLV10399.1"/>
    </source>
</evidence>
<reference evidence="1" key="1">
    <citation type="submission" date="2019-12" db="EMBL/GenBank/DDBJ databases">
        <title>Whole-genome sequence of Halomicrobium mukohataei pws1.</title>
        <authorList>
            <person name="Verma D.K."/>
            <person name="Gopal K."/>
            <person name="Prasad E.S."/>
        </authorList>
    </citation>
    <scope>NUCLEOTIDE SEQUENCE</scope>
    <source>
        <strain evidence="1">Pws1</strain>
    </source>
</reference>
<evidence type="ECO:0000313" key="2">
    <source>
        <dbReference type="Proteomes" id="UP000608662"/>
    </source>
</evidence>
<dbReference type="EMBL" id="WOYG01000001">
    <property type="protein sequence ID" value="NLV10399.1"/>
    <property type="molecule type" value="Genomic_DNA"/>
</dbReference>
<sequence>MSKTDRFPPLSVDAELTLTVDGHEYYVRDRGNRLVVDAPTLSAALALRDSLPEGGVGRLLSTTDLTVDVAVHDAVVATTGPSADGPIGTTVGGSPTTVRPAGLATALVREGRARPVATAAVVATLLALAWLVGRAVDAVGAD</sequence>
<name>A0A847UBG3_9EURY</name>
<protein>
    <submittedName>
        <fullName evidence="1">Uncharacterized protein</fullName>
    </submittedName>
</protein>